<name>A0ABP9QK36_9RHOO</name>
<proteinExistence type="predicted"/>
<dbReference type="RefSeq" id="WP_345532288.1">
    <property type="nucleotide sequence ID" value="NZ_BAABLD010000007.1"/>
</dbReference>
<evidence type="ECO:0000313" key="2">
    <source>
        <dbReference type="Proteomes" id="UP001500547"/>
    </source>
</evidence>
<protein>
    <recommendedName>
        <fullName evidence="3">DUF393 domain-containing protein</fullName>
    </recommendedName>
</protein>
<dbReference type="InterPro" id="IPR044691">
    <property type="entry name" value="DCC1_Trx"/>
</dbReference>
<accession>A0ABP9QK36</accession>
<dbReference type="Pfam" id="PF04134">
    <property type="entry name" value="DCC1-like"/>
    <property type="match status" value="1"/>
</dbReference>
<evidence type="ECO:0008006" key="3">
    <source>
        <dbReference type="Google" id="ProtNLM"/>
    </source>
</evidence>
<comment type="caution">
    <text evidence="1">The sequence shown here is derived from an EMBL/GenBank/DDBJ whole genome shotgun (WGS) entry which is preliminary data.</text>
</comment>
<keyword evidence="2" id="KW-1185">Reference proteome</keyword>
<gene>
    <name evidence="1" type="ORF">GCM10025770_15220</name>
</gene>
<dbReference type="PANTHER" id="PTHR34290">
    <property type="entry name" value="SI:CH73-390P7.2"/>
    <property type="match status" value="1"/>
</dbReference>
<evidence type="ECO:0000313" key="1">
    <source>
        <dbReference type="EMBL" id="GAA5163299.1"/>
    </source>
</evidence>
<dbReference type="EMBL" id="BAABLD010000007">
    <property type="protein sequence ID" value="GAA5163299.1"/>
    <property type="molecule type" value="Genomic_DNA"/>
</dbReference>
<organism evidence="1 2">
    <name type="scientific">Viridibacterium curvum</name>
    <dbReference type="NCBI Taxonomy" id="1101404"/>
    <lineage>
        <taxon>Bacteria</taxon>
        <taxon>Pseudomonadati</taxon>
        <taxon>Pseudomonadota</taxon>
        <taxon>Betaproteobacteria</taxon>
        <taxon>Rhodocyclales</taxon>
        <taxon>Rhodocyclaceae</taxon>
        <taxon>Viridibacterium</taxon>
    </lineage>
</organism>
<dbReference type="Proteomes" id="UP001500547">
    <property type="component" value="Unassembled WGS sequence"/>
</dbReference>
<reference evidence="2" key="1">
    <citation type="journal article" date="2019" name="Int. J. Syst. Evol. Microbiol.">
        <title>The Global Catalogue of Microorganisms (GCM) 10K type strain sequencing project: providing services to taxonomists for standard genome sequencing and annotation.</title>
        <authorList>
            <consortium name="The Broad Institute Genomics Platform"/>
            <consortium name="The Broad Institute Genome Sequencing Center for Infectious Disease"/>
            <person name="Wu L."/>
            <person name="Ma J."/>
        </authorList>
    </citation>
    <scope>NUCLEOTIDE SEQUENCE [LARGE SCALE GENOMIC DNA]</scope>
    <source>
        <strain evidence="2">JCM 18715</strain>
    </source>
</reference>
<dbReference type="InterPro" id="IPR007263">
    <property type="entry name" value="DCC1-like"/>
</dbReference>
<sequence>MSTTLYPLTVYYDRACPLCRREMHALKARDRLDRLHLVDISAADFDAGTSGFDAASLDATLHARGADGTVLRGLDAIQASYEAVGLGMLYRWTRAPLVRPLMDRAYRVFAAHRNTLSPFVAPLVAPLIDLAMPRAESGRACTADSCDLHDTASKKGRH</sequence>
<dbReference type="PANTHER" id="PTHR34290:SF2">
    <property type="entry name" value="OS04G0668800 PROTEIN"/>
    <property type="match status" value="1"/>
</dbReference>